<dbReference type="EMBL" id="JAHQIW010003251">
    <property type="protein sequence ID" value="KAJ1357849.1"/>
    <property type="molecule type" value="Genomic_DNA"/>
</dbReference>
<evidence type="ECO:0000313" key="2">
    <source>
        <dbReference type="Proteomes" id="UP001196413"/>
    </source>
</evidence>
<sequence length="234" mass="25787">MCMAVELYRAADNPNEFYECTPLAAEESPMNLMRPVKNVWKQKRYDFSGARVLIIVPLPVAMHLVVTDQYVNHNKKRCADVLRQTVQLNAPGEILFALSESDAVPSPLIVRHKQFKSGAKDAIYPFADDVIFGSLEARTATKRGCRCLLQDGSPAQQPCSTGCPSGNGCYHGACCPLICPVGQVSVPHHWTVAELAWNARMEPVARYLRVSITLSQSEDALLDVQIAAHLVTHV</sequence>
<name>A0AAD5QQG2_PARTN</name>
<gene>
    <name evidence="1" type="ORF">KIN20_016106</name>
</gene>
<dbReference type="AlphaFoldDB" id="A0AAD5QQG2"/>
<protein>
    <submittedName>
        <fullName evidence="1">Uncharacterized protein</fullName>
    </submittedName>
</protein>
<proteinExistence type="predicted"/>
<organism evidence="1 2">
    <name type="scientific">Parelaphostrongylus tenuis</name>
    <name type="common">Meningeal worm</name>
    <dbReference type="NCBI Taxonomy" id="148309"/>
    <lineage>
        <taxon>Eukaryota</taxon>
        <taxon>Metazoa</taxon>
        <taxon>Ecdysozoa</taxon>
        <taxon>Nematoda</taxon>
        <taxon>Chromadorea</taxon>
        <taxon>Rhabditida</taxon>
        <taxon>Rhabditina</taxon>
        <taxon>Rhabditomorpha</taxon>
        <taxon>Strongyloidea</taxon>
        <taxon>Metastrongylidae</taxon>
        <taxon>Parelaphostrongylus</taxon>
    </lineage>
</organism>
<accession>A0AAD5QQG2</accession>
<comment type="caution">
    <text evidence="1">The sequence shown here is derived from an EMBL/GenBank/DDBJ whole genome shotgun (WGS) entry which is preliminary data.</text>
</comment>
<dbReference type="Proteomes" id="UP001196413">
    <property type="component" value="Unassembled WGS sequence"/>
</dbReference>
<reference evidence="1" key="1">
    <citation type="submission" date="2021-06" db="EMBL/GenBank/DDBJ databases">
        <title>Parelaphostrongylus tenuis whole genome reference sequence.</title>
        <authorList>
            <person name="Garwood T.J."/>
            <person name="Larsen P.A."/>
            <person name="Fountain-Jones N.M."/>
            <person name="Garbe J.R."/>
            <person name="Macchietto M.G."/>
            <person name="Kania S.A."/>
            <person name="Gerhold R.W."/>
            <person name="Richards J.E."/>
            <person name="Wolf T.M."/>
        </authorList>
    </citation>
    <scope>NUCLEOTIDE SEQUENCE</scope>
    <source>
        <strain evidence="1">MNPRO001-30</strain>
        <tissue evidence="1">Meninges</tissue>
    </source>
</reference>
<keyword evidence="2" id="KW-1185">Reference proteome</keyword>
<evidence type="ECO:0000313" key="1">
    <source>
        <dbReference type="EMBL" id="KAJ1357849.1"/>
    </source>
</evidence>